<proteinExistence type="predicted"/>
<dbReference type="NCBIfam" id="TIGR00229">
    <property type="entry name" value="sensory_box"/>
    <property type="match status" value="1"/>
</dbReference>
<gene>
    <name evidence="9" type="ORF">GCM10009126_20070</name>
</gene>
<dbReference type="InterPro" id="IPR013655">
    <property type="entry name" value="PAS_fold_3"/>
</dbReference>
<dbReference type="InterPro" id="IPR000014">
    <property type="entry name" value="PAS"/>
</dbReference>
<dbReference type="Pfam" id="PF02518">
    <property type="entry name" value="HATPase_c"/>
    <property type="match status" value="1"/>
</dbReference>
<evidence type="ECO:0000259" key="8">
    <source>
        <dbReference type="PROSITE" id="PS50113"/>
    </source>
</evidence>
<comment type="catalytic activity">
    <reaction evidence="1">
        <text>ATP + protein L-histidine = ADP + protein N-phospho-L-histidine.</text>
        <dbReference type="EC" id="2.7.13.3"/>
    </reaction>
</comment>
<protein>
    <recommendedName>
        <fullName evidence="2">histidine kinase</fullName>
        <ecNumber evidence="2">2.7.13.3</ecNumber>
    </recommendedName>
</protein>
<dbReference type="InterPro" id="IPR011006">
    <property type="entry name" value="CheY-like_superfamily"/>
</dbReference>
<evidence type="ECO:0000256" key="3">
    <source>
        <dbReference type="ARBA" id="ARBA00022553"/>
    </source>
</evidence>
<dbReference type="Proteomes" id="UP001500657">
    <property type="component" value="Unassembled WGS sequence"/>
</dbReference>
<organism evidence="9 10">
    <name type="scientific">Rhodanobacter caeni</name>
    <dbReference type="NCBI Taxonomy" id="657654"/>
    <lineage>
        <taxon>Bacteria</taxon>
        <taxon>Pseudomonadati</taxon>
        <taxon>Pseudomonadota</taxon>
        <taxon>Gammaproteobacteria</taxon>
        <taxon>Lysobacterales</taxon>
        <taxon>Rhodanobacteraceae</taxon>
        <taxon>Rhodanobacter</taxon>
    </lineage>
</organism>
<dbReference type="SUPFAM" id="SSF47384">
    <property type="entry name" value="Homodimeric domain of signal transducing histidine kinase"/>
    <property type="match status" value="1"/>
</dbReference>
<dbReference type="SMART" id="SM00091">
    <property type="entry name" value="PAS"/>
    <property type="match status" value="1"/>
</dbReference>
<dbReference type="InterPro" id="IPR003594">
    <property type="entry name" value="HATPase_dom"/>
</dbReference>
<dbReference type="PROSITE" id="PS50112">
    <property type="entry name" value="PAS"/>
    <property type="match status" value="1"/>
</dbReference>
<evidence type="ECO:0000313" key="10">
    <source>
        <dbReference type="Proteomes" id="UP001500657"/>
    </source>
</evidence>
<dbReference type="RefSeq" id="WP_343882645.1">
    <property type="nucleotide sequence ID" value="NZ_BAAAFO010000003.1"/>
</dbReference>
<dbReference type="InterPro" id="IPR005467">
    <property type="entry name" value="His_kinase_dom"/>
</dbReference>
<dbReference type="SMART" id="SM00086">
    <property type="entry name" value="PAC"/>
    <property type="match status" value="1"/>
</dbReference>
<evidence type="ECO:0000313" key="9">
    <source>
        <dbReference type="EMBL" id="GAA0254896.1"/>
    </source>
</evidence>
<dbReference type="InterPro" id="IPR000700">
    <property type="entry name" value="PAS-assoc_C"/>
</dbReference>
<keyword evidence="10" id="KW-1185">Reference proteome</keyword>
<dbReference type="CDD" id="cd00130">
    <property type="entry name" value="PAS"/>
    <property type="match status" value="1"/>
</dbReference>
<dbReference type="InterPro" id="IPR035965">
    <property type="entry name" value="PAS-like_dom_sf"/>
</dbReference>
<dbReference type="PANTHER" id="PTHR43065:SF42">
    <property type="entry name" value="TWO-COMPONENT SENSOR PPRA"/>
    <property type="match status" value="1"/>
</dbReference>
<dbReference type="Gene3D" id="3.30.450.20">
    <property type="entry name" value="PAS domain"/>
    <property type="match status" value="1"/>
</dbReference>
<feature type="domain" description="Response regulatory" evidence="6">
    <location>
        <begin position="575"/>
        <end position="690"/>
    </location>
</feature>
<keyword evidence="3 4" id="KW-0597">Phosphoprotein</keyword>
<dbReference type="SUPFAM" id="SSF52172">
    <property type="entry name" value="CheY-like"/>
    <property type="match status" value="2"/>
</dbReference>
<dbReference type="InterPro" id="IPR001610">
    <property type="entry name" value="PAC"/>
</dbReference>
<dbReference type="InterPro" id="IPR036890">
    <property type="entry name" value="HATPase_C_sf"/>
</dbReference>
<keyword evidence="9" id="KW-0067">ATP-binding</keyword>
<dbReference type="Pfam" id="PF08447">
    <property type="entry name" value="PAS_3"/>
    <property type="match status" value="1"/>
</dbReference>
<comment type="caution">
    <text evidence="9">The sequence shown here is derived from an EMBL/GenBank/DDBJ whole genome shotgun (WGS) entry which is preliminary data.</text>
</comment>
<dbReference type="PROSITE" id="PS50110">
    <property type="entry name" value="RESPONSE_REGULATORY"/>
    <property type="match status" value="1"/>
</dbReference>
<evidence type="ECO:0000259" key="5">
    <source>
        <dbReference type="PROSITE" id="PS50109"/>
    </source>
</evidence>
<evidence type="ECO:0000259" key="6">
    <source>
        <dbReference type="PROSITE" id="PS50110"/>
    </source>
</evidence>
<feature type="domain" description="PAC" evidence="8">
    <location>
        <begin position="232"/>
        <end position="284"/>
    </location>
</feature>
<dbReference type="Gene3D" id="3.30.565.10">
    <property type="entry name" value="Histidine kinase-like ATPase, C-terminal domain"/>
    <property type="match status" value="1"/>
</dbReference>
<dbReference type="SMART" id="SM00448">
    <property type="entry name" value="REC"/>
    <property type="match status" value="1"/>
</dbReference>
<feature type="modified residue" description="4-aspartylphosphate" evidence="4">
    <location>
        <position position="625"/>
    </location>
</feature>
<keyword evidence="9" id="KW-0547">Nucleotide-binding</keyword>
<sequence length="701" mass="76617">MAIAPDLDAAKAQRPEGRCVLIVAPFGRDAQSVAKLLEQAGHEAVICADLRELGARIDARTGAVLLTQEALAGNMAALNDALDRQPPWSDVPFVLLIAASSRRSGRAEATRLQFLELTTNCVILERPIGKRSLTSAVASALRLRRKQFEMRDRLVELRESDRRFKAITNSVDQMIWTTLPDGHNDYYNDRWYEFTGLAPDTTEGNGWNAVHPDDREPSKKRWQASLATGEPYEIEYRLRHHTGSYRWVLGRAQPQRGDDGRIVRWFGTCTEIQDLVEAREVLARSREELEQLVAARTAALEAEMASRSEVEAALRQSQKMEAVGQLTGGIAHDFNNMLAGVLAGLDLIKRRIDSGRFDGVERFMEASIASAQRAASLTARLLAFSRKQSLDARPLDINALVVSLEDLLHRSLTESIRLRVVPGQNLSLVVADSNQLESALLNLAINARDAMPHGGELTVETSMADLDQARVAAEPDMQAGRYVAIAVTDTGVGMTRDMLDKVFEPFYTTKPIGQGTGLGLSMIYGFARQSGGEVRIQSEPGRGTTVTLYLPANDDAAGLEQPPAAGAVREGKGQSVLLIEDDPSVRMMVRELLNELQYEVHEAANADAALPILSSPCAIDLMLSDVGLPGMNGRQLAEIARRHRPALPILFLTGYAESAAHRQDFLGDGMAMMTKPFSLEALAGKIDEMIAGTPAHAVQAM</sequence>
<dbReference type="InterPro" id="IPR036097">
    <property type="entry name" value="HisK_dim/P_sf"/>
</dbReference>
<evidence type="ECO:0000259" key="7">
    <source>
        <dbReference type="PROSITE" id="PS50112"/>
    </source>
</evidence>
<dbReference type="PROSITE" id="PS50109">
    <property type="entry name" value="HIS_KIN"/>
    <property type="match status" value="1"/>
</dbReference>
<reference evidence="9 10" key="1">
    <citation type="journal article" date="2019" name="Int. J. Syst. Evol. Microbiol.">
        <title>The Global Catalogue of Microorganisms (GCM) 10K type strain sequencing project: providing services to taxonomists for standard genome sequencing and annotation.</title>
        <authorList>
            <consortium name="The Broad Institute Genomics Platform"/>
            <consortium name="The Broad Institute Genome Sequencing Center for Infectious Disease"/>
            <person name="Wu L."/>
            <person name="Ma J."/>
        </authorList>
    </citation>
    <scope>NUCLEOTIDE SEQUENCE [LARGE SCALE GENOMIC DNA]</scope>
    <source>
        <strain evidence="9 10">JCM 16242</strain>
    </source>
</reference>
<dbReference type="PROSITE" id="PS50113">
    <property type="entry name" value="PAC"/>
    <property type="match status" value="1"/>
</dbReference>
<dbReference type="PRINTS" id="PR00344">
    <property type="entry name" value="BCTRLSENSOR"/>
</dbReference>
<dbReference type="EC" id="2.7.13.3" evidence="2"/>
<feature type="domain" description="Histidine kinase" evidence="5">
    <location>
        <begin position="329"/>
        <end position="554"/>
    </location>
</feature>
<dbReference type="SUPFAM" id="SSF55874">
    <property type="entry name" value="ATPase domain of HSP90 chaperone/DNA topoisomerase II/histidine kinase"/>
    <property type="match status" value="1"/>
</dbReference>
<evidence type="ECO:0000256" key="4">
    <source>
        <dbReference type="PROSITE-ProRule" id="PRU00169"/>
    </source>
</evidence>
<dbReference type="InterPro" id="IPR004358">
    <property type="entry name" value="Sig_transdc_His_kin-like_C"/>
</dbReference>
<accession>A0ABN0ULV1</accession>
<feature type="domain" description="PAS" evidence="7">
    <location>
        <begin position="160"/>
        <end position="229"/>
    </location>
</feature>
<dbReference type="SMART" id="SM00388">
    <property type="entry name" value="HisKA"/>
    <property type="match status" value="1"/>
</dbReference>
<dbReference type="InterPro" id="IPR001789">
    <property type="entry name" value="Sig_transdc_resp-reg_receiver"/>
</dbReference>
<dbReference type="Gene3D" id="1.10.287.130">
    <property type="match status" value="1"/>
</dbReference>
<dbReference type="Gene3D" id="3.40.50.2300">
    <property type="match status" value="1"/>
</dbReference>
<dbReference type="GO" id="GO:0005524">
    <property type="term" value="F:ATP binding"/>
    <property type="evidence" value="ECO:0007669"/>
    <property type="project" value="UniProtKB-KW"/>
</dbReference>
<evidence type="ECO:0000256" key="1">
    <source>
        <dbReference type="ARBA" id="ARBA00000085"/>
    </source>
</evidence>
<dbReference type="Pfam" id="PF00072">
    <property type="entry name" value="Response_reg"/>
    <property type="match status" value="1"/>
</dbReference>
<dbReference type="InterPro" id="IPR003661">
    <property type="entry name" value="HisK_dim/P_dom"/>
</dbReference>
<name>A0ABN0ULV1_9GAMM</name>
<dbReference type="SMART" id="SM00387">
    <property type="entry name" value="HATPase_c"/>
    <property type="match status" value="1"/>
</dbReference>
<evidence type="ECO:0000256" key="2">
    <source>
        <dbReference type="ARBA" id="ARBA00012438"/>
    </source>
</evidence>
<dbReference type="PANTHER" id="PTHR43065">
    <property type="entry name" value="SENSOR HISTIDINE KINASE"/>
    <property type="match status" value="1"/>
</dbReference>
<dbReference type="EMBL" id="BAAAFO010000003">
    <property type="protein sequence ID" value="GAA0254896.1"/>
    <property type="molecule type" value="Genomic_DNA"/>
</dbReference>
<dbReference type="SUPFAM" id="SSF55785">
    <property type="entry name" value="PYP-like sensor domain (PAS domain)"/>
    <property type="match status" value="1"/>
</dbReference>